<keyword evidence="6" id="KW-1185">Reference proteome</keyword>
<dbReference type="PANTHER" id="PTHR43685:SF5">
    <property type="entry name" value="GLYCOSYLTRANSFERASE EPSE-RELATED"/>
    <property type="match status" value="1"/>
</dbReference>
<name>A0A6G0XQL4_9STRA</name>
<evidence type="ECO:0000256" key="2">
    <source>
        <dbReference type="ARBA" id="ARBA00022676"/>
    </source>
</evidence>
<feature type="domain" description="Glycosyltransferase 2-like" evidence="4">
    <location>
        <begin position="267"/>
        <end position="393"/>
    </location>
</feature>
<dbReference type="VEuPathDB" id="FungiDB:AeMF1_002926"/>
<dbReference type="InterPro" id="IPR050834">
    <property type="entry name" value="Glycosyltransf_2"/>
</dbReference>
<comment type="caution">
    <text evidence="5">The sequence shown here is derived from an EMBL/GenBank/DDBJ whole genome shotgun (WGS) entry which is preliminary data.</text>
</comment>
<organism evidence="5 6">
    <name type="scientific">Aphanomyces euteiches</name>
    <dbReference type="NCBI Taxonomy" id="100861"/>
    <lineage>
        <taxon>Eukaryota</taxon>
        <taxon>Sar</taxon>
        <taxon>Stramenopiles</taxon>
        <taxon>Oomycota</taxon>
        <taxon>Saprolegniomycetes</taxon>
        <taxon>Saprolegniales</taxon>
        <taxon>Verrucalvaceae</taxon>
        <taxon>Aphanomyces</taxon>
    </lineage>
</organism>
<dbReference type="AlphaFoldDB" id="A0A6G0XQL4"/>
<accession>A0A6G0XQL4</accession>
<evidence type="ECO:0000256" key="3">
    <source>
        <dbReference type="ARBA" id="ARBA00022679"/>
    </source>
</evidence>
<proteinExistence type="inferred from homology"/>
<evidence type="ECO:0000256" key="1">
    <source>
        <dbReference type="ARBA" id="ARBA00006739"/>
    </source>
</evidence>
<evidence type="ECO:0000313" key="6">
    <source>
        <dbReference type="Proteomes" id="UP000481153"/>
    </source>
</evidence>
<comment type="similarity">
    <text evidence="1">Belongs to the glycosyltransferase 2 family.</text>
</comment>
<gene>
    <name evidence="5" type="ORF">Ae201684_002348</name>
</gene>
<evidence type="ECO:0000313" key="5">
    <source>
        <dbReference type="EMBL" id="KAF0742645.1"/>
    </source>
</evidence>
<dbReference type="InterPro" id="IPR029044">
    <property type="entry name" value="Nucleotide-diphossugar_trans"/>
</dbReference>
<dbReference type="PANTHER" id="PTHR43685">
    <property type="entry name" value="GLYCOSYLTRANSFERASE"/>
    <property type="match status" value="1"/>
</dbReference>
<dbReference type="Proteomes" id="UP000481153">
    <property type="component" value="Unassembled WGS sequence"/>
</dbReference>
<dbReference type="Pfam" id="PF00535">
    <property type="entry name" value="Glycos_transf_2"/>
    <property type="match status" value="1"/>
</dbReference>
<dbReference type="Gene3D" id="3.90.550.10">
    <property type="entry name" value="Spore Coat Polysaccharide Biosynthesis Protein SpsA, Chain A"/>
    <property type="match status" value="1"/>
</dbReference>
<sequence>MMLQVICFSMDRPWQLSEYLRTLQKFLSVDLTSVWVLYKASESAFRDGYDRVMEMYPTVQWTEEAAGVESSFGHGLLSILNAPTSDYILFGVDDAFFFDYFPLMDILRRPSVWNVLHLTLNPNIWYSETQQADGANGIIHGKSVDQYIYVNVMDVLEAIQDKYGLAGISQPNRLENNGALVQSSFQWREACPPKPIMHVMAINQVQQIYDNPLLAQHETKYLLLHLSPLRHLDTTFYRNHVFRSVHIGALKLVDETDSPQQTDPLVSVILPAYNESRFIIAALDSLAAQTYRNFEVLVLDDCSTDDTAALVQNYPDPRIRLIQNETNSGVAKTLNHGLALARGDFIARMDADDVALPNRLEMQVAYLLAHPDVDLIGSAIGVIGESESSYPCKVIVYPTSLHRTHWAMFMGCMLAHPTVLFRRNHTIATFRYAEDYGSGEDYDMWLRLLQAGVKMRSLGTPLLLHRKHGSNASTLKRDQQRQEANTAAHKAIMAFLGHPVKLEAVLLLRAHTLHQDLGEATSLLDSHAEEAIQIVEDLKRRCLETSDDQERAAIESEAMSRHGEIAFRAMIHDPTKGVMLWQKWVQAYPVESRQVFERLAKHA</sequence>
<keyword evidence="2" id="KW-0328">Glycosyltransferase</keyword>
<evidence type="ECO:0000259" key="4">
    <source>
        <dbReference type="Pfam" id="PF00535"/>
    </source>
</evidence>
<dbReference type="EMBL" id="VJMJ01000025">
    <property type="protein sequence ID" value="KAF0742645.1"/>
    <property type="molecule type" value="Genomic_DNA"/>
</dbReference>
<dbReference type="SUPFAM" id="SSF53448">
    <property type="entry name" value="Nucleotide-diphospho-sugar transferases"/>
    <property type="match status" value="1"/>
</dbReference>
<reference evidence="5 6" key="1">
    <citation type="submission" date="2019-07" db="EMBL/GenBank/DDBJ databases">
        <title>Genomics analysis of Aphanomyces spp. identifies a new class of oomycete effector associated with host adaptation.</title>
        <authorList>
            <person name="Gaulin E."/>
        </authorList>
    </citation>
    <scope>NUCLEOTIDE SEQUENCE [LARGE SCALE GENOMIC DNA]</scope>
    <source>
        <strain evidence="5 6">ATCC 201684</strain>
    </source>
</reference>
<dbReference type="InterPro" id="IPR001173">
    <property type="entry name" value="Glyco_trans_2-like"/>
</dbReference>
<dbReference type="GO" id="GO:0016757">
    <property type="term" value="F:glycosyltransferase activity"/>
    <property type="evidence" value="ECO:0007669"/>
    <property type="project" value="UniProtKB-KW"/>
</dbReference>
<keyword evidence="3" id="KW-0808">Transferase</keyword>
<protein>
    <recommendedName>
        <fullName evidence="4">Glycosyltransferase 2-like domain-containing protein</fullName>
    </recommendedName>
</protein>